<evidence type="ECO:0000313" key="6">
    <source>
        <dbReference type="EMBL" id="MDX3019533.1"/>
    </source>
</evidence>
<dbReference type="PANTHER" id="PTHR44688">
    <property type="entry name" value="DNA-BINDING TRANSCRIPTIONAL ACTIVATOR DEVR_DOSR"/>
    <property type="match status" value="1"/>
</dbReference>
<dbReference type="RefSeq" id="WP_010353122.1">
    <property type="nucleotide sequence ID" value="NZ_BCMK01000083.1"/>
</dbReference>
<dbReference type="InterPro" id="IPR000792">
    <property type="entry name" value="Tscrpt_reg_LuxR_C"/>
</dbReference>
<evidence type="ECO:0000313" key="8">
    <source>
        <dbReference type="Proteomes" id="UP001282288"/>
    </source>
</evidence>
<name>A0AAP6EEN4_9ACTN</name>
<dbReference type="PANTHER" id="PTHR44688:SF16">
    <property type="entry name" value="DNA-BINDING TRANSCRIPTIONAL ACTIVATOR DEVR_DOSR"/>
    <property type="match status" value="1"/>
</dbReference>
<dbReference type="InterPro" id="IPR003018">
    <property type="entry name" value="GAF"/>
</dbReference>
<dbReference type="GO" id="GO:0003677">
    <property type="term" value="F:DNA binding"/>
    <property type="evidence" value="ECO:0007669"/>
    <property type="project" value="UniProtKB-KW"/>
</dbReference>
<dbReference type="Pfam" id="PF00196">
    <property type="entry name" value="GerE"/>
    <property type="match status" value="1"/>
</dbReference>
<keyword evidence="2" id="KW-0238">DNA-binding</keyword>
<accession>A0AAP6EEN4</accession>
<dbReference type="Proteomes" id="UP001272987">
    <property type="component" value="Unassembled WGS sequence"/>
</dbReference>
<dbReference type="SMART" id="SM00421">
    <property type="entry name" value="HTH_LUXR"/>
    <property type="match status" value="1"/>
</dbReference>
<dbReference type="EMBL" id="JARAWP010000009">
    <property type="protein sequence ID" value="MDX3019533.1"/>
    <property type="molecule type" value="Genomic_DNA"/>
</dbReference>
<dbReference type="AlphaFoldDB" id="A0AAP6EEN4"/>
<dbReference type="CDD" id="cd06170">
    <property type="entry name" value="LuxR_C_like"/>
    <property type="match status" value="1"/>
</dbReference>
<evidence type="ECO:0000313" key="5">
    <source>
        <dbReference type="EMBL" id="MDX2960182.1"/>
    </source>
</evidence>
<dbReference type="PROSITE" id="PS00622">
    <property type="entry name" value="HTH_LUXR_1"/>
    <property type="match status" value="1"/>
</dbReference>
<keyword evidence="1" id="KW-0805">Transcription regulation</keyword>
<dbReference type="Proteomes" id="UP001282288">
    <property type="component" value="Unassembled WGS sequence"/>
</dbReference>
<gene>
    <name evidence="5" type="ORF">PV399_10720</name>
    <name evidence="6" type="ORF">PV666_16770</name>
</gene>
<dbReference type="PROSITE" id="PS50043">
    <property type="entry name" value="HTH_LUXR_2"/>
    <property type="match status" value="1"/>
</dbReference>
<evidence type="ECO:0000259" key="4">
    <source>
        <dbReference type="PROSITE" id="PS50043"/>
    </source>
</evidence>
<dbReference type="InterPro" id="IPR029016">
    <property type="entry name" value="GAF-like_dom_sf"/>
</dbReference>
<dbReference type="InterPro" id="IPR036388">
    <property type="entry name" value="WH-like_DNA-bd_sf"/>
</dbReference>
<reference evidence="5 7" key="1">
    <citation type="journal article" date="2023" name="Microb. Genom.">
        <title>Mesoterricola silvestris gen. nov., sp. nov., Mesoterricola sediminis sp. nov., Geothrix oryzae sp. nov., Geothrix edaphica sp. nov., Geothrix rubra sp. nov., and Geothrix limicola sp. nov., six novel members of Acidobacteriota isolated from soils.</title>
        <authorList>
            <person name="Weisberg A.J."/>
            <person name="Pearce E."/>
            <person name="Kramer C.G."/>
            <person name="Chang J.H."/>
            <person name="Clarke C.R."/>
        </authorList>
    </citation>
    <scope>NUCLEOTIDE SEQUENCE</scope>
    <source>
        <strain evidence="6 7">NB05-1H</strain>
        <strain evidence="5">NRRL_B-16521</strain>
    </source>
</reference>
<organism evidence="5 8">
    <name type="scientific">Streptomyces acidiscabies</name>
    <dbReference type="NCBI Taxonomy" id="42234"/>
    <lineage>
        <taxon>Bacteria</taxon>
        <taxon>Bacillati</taxon>
        <taxon>Actinomycetota</taxon>
        <taxon>Actinomycetes</taxon>
        <taxon>Kitasatosporales</taxon>
        <taxon>Streptomycetaceae</taxon>
        <taxon>Streptomyces</taxon>
    </lineage>
</organism>
<evidence type="ECO:0000256" key="1">
    <source>
        <dbReference type="ARBA" id="ARBA00023015"/>
    </source>
</evidence>
<protein>
    <submittedName>
        <fullName evidence="5">LuxR C-terminal-related transcriptional regulator</fullName>
    </submittedName>
</protein>
<sequence>MTVLTAARSALFTNLLHDMRRITGVDAVMGSLVASDADHFVIDQLVGVTTGGLHNLRVAIGTGLGGKAMALHRPMQVPDYCRAGGISHEYDPAVRREQIRAAFAVPIRVPVPGGLRGVVYGGRRHEYVFGDRIFGDVAVLVRALERELAEDLELDRRLERLRVAAGGSVSAASTEMSVAERRRLVDVCSELVHIASGMPDSPERRQIKALVRRLAGRTAEPFTAEKTARAALTEREREILTKVATGATNREVAAALSISAETVKSSLTSSMRKFGVRNRVALVAAAHAQGCLR</sequence>
<dbReference type="EMBL" id="JARAWC010000006">
    <property type="protein sequence ID" value="MDX2960182.1"/>
    <property type="molecule type" value="Genomic_DNA"/>
</dbReference>
<dbReference type="Gene3D" id="3.30.450.40">
    <property type="match status" value="1"/>
</dbReference>
<evidence type="ECO:0000256" key="2">
    <source>
        <dbReference type="ARBA" id="ARBA00023125"/>
    </source>
</evidence>
<dbReference type="Gene3D" id="1.10.10.10">
    <property type="entry name" value="Winged helix-like DNA-binding domain superfamily/Winged helix DNA-binding domain"/>
    <property type="match status" value="1"/>
</dbReference>
<proteinExistence type="predicted"/>
<dbReference type="SUPFAM" id="SSF55781">
    <property type="entry name" value="GAF domain-like"/>
    <property type="match status" value="1"/>
</dbReference>
<dbReference type="GeneID" id="24312346"/>
<comment type="caution">
    <text evidence="5">The sequence shown here is derived from an EMBL/GenBank/DDBJ whole genome shotgun (WGS) entry which is preliminary data.</text>
</comment>
<feature type="domain" description="HTH luxR-type" evidence="4">
    <location>
        <begin position="225"/>
        <end position="290"/>
    </location>
</feature>
<dbReference type="InterPro" id="IPR016032">
    <property type="entry name" value="Sig_transdc_resp-reg_C-effctor"/>
</dbReference>
<keyword evidence="3" id="KW-0804">Transcription</keyword>
<evidence type="ECO:0000313" key="7">
    <source>
        <dbReference type="Proteomes" id="UP001272987"/>
    </source>
</evidence>
<dbReference type="Pfam" id="PF01590">
    <property type="entry name" value="GAF"/>
    <property type="match status" value="1"/>
</dbReference>
<dbReference type="PRINTS" id="PR00038">
    <property type="entry name" value="HTHLUXR"/>
</dbReference>
<evidence type="ECO:0000256" key="3">
    <source>
        <dbReference type="ARBA" id="ARBA00023163"/>
    </source>
</evidence>
<dbReference type="GO" id="GO:0006355">
    <property type="term" value="P:regulation of DNA-templated transcription"/>
    <property type="evidence" value="ECO:0007669"/>
    <property type="project" value="InterPro"/>
</dbReference>
<dbReference type="SUPFAM" id="SSF46894">
    <property type="entry name" value="C-terminal effector domain of the bipartite response regulators"/>
    <property type="match status" value="1"/>
</dbReference>
<keyword evidence="7" id="KW-1185">Reference proteome</keyword>